<keyword evidence="3" id="KW-1185">Reference proteome</keyword>
<proteinExistence type="predicted"/>
<dbReference type="GO" id="GO:0016779">
    <property type="term" value="F:nucleotidyltransferase activity"/>
    <property type="evidence" value="ECO:0007669"/>
    <property type="project" value="UniProtKB-KW"/>
</dbReference>
<dbReference type="Gene3D" id="3.40.50.720">
    <property type="entry name" value="NAD(P)-binding Rossmann-like Domain"/>
    <property type="match status" value="1"/>
</dbReference>
<organism evidence="2 3">
    <name type="scientific">Ancylobacter amanitiformis</name>
    <dbReference type="NCBI Taxonomy" id="217069"/>
    <lineage>
        <taxon>Bacteria</taxon>
        <taxon>Pseudomonadati</taxon>
        <taxon>Pseudomonadota</taxon>
        <taxon>Alphaproteobacteria</taxon>
        <taxon>Hyphomicrobiales</taxon>
        <taxon>Xanthobacteraceae</taxon>
        <taxon>Ancylobacter</taxon>
    </lineage>
</organism>
<evidence type="ECO:0000313" key="2">
    <source>
        <dbReference type="EMBL" id="MDQ0513058.1"/>
    </source>
</evidence>
<comment type="caution">
    <text evidence="2">The sequence shown here is derived from an EMBL/GenBank/DDBJ whole genome shotgun (WGS) entry which is preliminary data.</text>
</comment>
<dbReference type="EMBL" id="JAUSVR010000021">
    <property type="protein sequence ID" value="MDQ0513058.1"/>
    <property type="molecule type" value="Genomic_DNA"/>
</dbReference>
<keyword evidence="2" id="KW-0808">Transferase</keyword>
<dbReference type="PANTHER" id="PTHR10953:SF102">
    <property type="entry name" value="ADENYLYLTRANSFERASE AND SULFURTRANSFERASE MOCS3"/>
    <property type="match status" value="1"/>
</dbReference>
<dbReference type="InterPro" id="IPR000594">
    <property type="entry name" value="ThiF_NAD_FAD-bd"/>
</dbReference>
<dbReference type="PANTHER" id="PTHR10953">
    <property type="entry name" value="UBIQUITIN-ACTIVATING ENZYME E1"/>
    <property type="match status" value="1"/>
</dbReference>
<accession>A0ABU0LWT4</accession>
<feature type="domain" description="THIF-type NAD/FAD binding fold" evidence="1">
    <location>
        <begin position="24"/>
        <end position="258"/>
    </location>
</feature>
<dbReference type="NCBIfam" id="NF004281">
    <property type="entry name" value="PRK05690.1"/>
    <property type="match status" value="1"/>
</dbReference>
<name>A0ABU0LWT4_9HYPH</name>
<gene>
    <name evidence="2" type="ORF">QOZ99_003974</name>
</gene>
<protein>
    <submittedName>
        <fullName evidence="2">Adenylyltransferase/sulfurtransferase</fullName>
    </submittedName>
</protein>
<keyword evidence="2" id="KW-0548">Nucleotidyltransferase</keyword>
<reference evidence="2 3" key="1">
    <citation type="submission" date="2023-07" db="EMBL/GenBank/DDBJ databases">
        <title>Genomic Encyclopedia of Type Strains, Phase IV (KMG-IV): sequencing the most valuable type-strain genomes for metagenomic binning, comparative biology and taxonomic classification.</title>
        <authorList>
            <person name="Goeker M."/>
        </authorList>
    </citation>
    <scope>NUCLEOTIDE SEQUENCE [LARGE SCALE GENOMIC DNA]</scope>
    <source>
        <strain evidence="2 3">DSM 15561</strain>
    </source>
</reference>
<dbReference type="SUPFAM" id="SSF69572">
    <property type="entry name" value="Activating enzymes of the ubiquitin-like proteins"/>
    <property type="match status" value="1"/>
</dbReference>
<dbReference type="InterPro" id="IPR045886">
    <property type="entry name" value="ThiF/MoeB/HesA"/>
</dbReference>
<sequence length="281" mass="29139">MMSTDAPPAPARPSLFSADEVERYARHLVLAEIGGPGQQKLKKASILVVGAGGLGAPALLYLAAAGVGRLVIVDDDEVSLSNLQRQVIHTTAAIGQPKTTSAQAFIAALNPHVTVEAVNERLTADNAPALLASVDVVIDGSDNFATRYLVSDACALSAKPLVTAALGRFDATVTTLRAHETGADGTPNPTYRCLFPEPPPTGTVPTCAEAGILGALAGIAGSLVALEAVRAIVGFGEGLVGRLLMIDARAMRFETLNYGWDPDNPLTGTNPTITDLSRHRT</sequence>
<dbReference type="RefSeq" id="WP_306891706.1">
    <property type="nucleotide sequence ID" value="NZ_JAUSVR010000021.1"/>
</dbReference>
<dbReference type="Pfam" id="PF00899">
    <property type="entry name" value="ThiF"/>
    <property type="match status" value="1"/>
</dbReference>
<dbReference type="Proteomes" id="UP001235094">
    <property type="component" value="Unassembled WGS sequence"/>
</dbReference>
<dbReference type="CDD" id="cd00757">
    <property type="entry name" value="ThiF_MoeB_HesA_family"/>
    <property type="match status" value="1"/>
</dbReference>
<evidence type="ECO:0000313" key="3">
    <source>
        <dbReference type="Proteomes" id="UP001235094"/>
    </source>
</evidence>
<dbReference type="InterPro" id="IPR035985">
    <property type="entry name" value="Ubiquitin-activating_enz"/>
</dbReference>
<evidence type="ECO:0000259" key="1">
    <source>
        <dbReference type="Pfam" id="PF00899"/>
    </source>
</evidence>